<evidence type="ECO:0000256" key="2">
    <source>
        <dbReference type="SAM" id="MobiDB-lite"/>
    </source>
</evidence>
<evidence type="ECO:0000259" key="3">
    <source>
        <dbReference type="PROSITE" id="PS51746"/>
    </source>
</evidence>
<comment type="catalytic activity">
    <reaction evidence="1">
        <text>O-phospho-L-threonyl-[protein] + H2O = L-threonyl-[protein] + phosphate</text>
        <dbReference type="Rhea" id="RHEA:47004"/>
        <dbReference type="Rhea" id="RHEA-COMP:11060"/>
        <dbReference type="Rhea" id="RHEA-COMP:11605"/>
        <dbReference type="ChEBI" id="CHEBI:15377"/>
        <dbReference type="ChEBI" id="CHEBI:30013"/>
        <dbReference type="ChEBI" id="CHEBI:43474"/>
        <dbReference type="ChEBI" id="CHEBI:61977"/>
        <dbReference type="EC" id="3.1.3.16"/>
    </reaction>
</comment>
<comment type="cofactor">
    <cofactor evidence="1">
        <name>Mn(2+)</name>
        <dbReference type="ChEBI" id="CHEBI:29035"/>
    </cofactor>
</comment>
<dbReference type="InterPro" id="IPR039123">
    <property type="entry name" value="PPTC7"/>
</dbReference>
<dbReference type="Gene3D" id="3.60.40.10">
    <property type="entry name" value="PPM-type phosphatase domain"/>
    <property type="match status" value="1"/>
</dbReference>
<keyword evidence="1" id="KW-0464">Manganese</keyword>
<dbReference type="PANTHER" id="PTHR12320">
    <property type="entry name" value="PROTEIN PHOSPHATASE 2C"/>
    <property type="match status" value="1"/>
</dbReference>
<keyword evidence="1" id="KW-0479">Metal-binding</keyword>
<dbReference type="SMART" id="SM00332">
    <property type="entry name" value="PP2Cc"/>
    <property type="match status" value="1"/>
</dbReference>
<dbReference type="GO" id="GO:0046872">
    <property type="term" value="F:metal ion binding"/>
    <property type="evidence" value="ECO:0007669"/>
    <property type="project" value="UniProtKB-UniRule"/>
</dbReference>
<feature type="region of interest" description="Disordered" evidence="2">
    <location>
        <begin position="34"/>
        <end position="53"/>
    </location>
</feature>
<comment type="caution">
    <text evidence="4">The sequence shown here is derived from an EMBL/GenBank/DDBJ whole genome shotgun (WGS) entry which is preliminary data.</text>
</comment>
<dbReference type="PANTHER" id="PTHR12320:SF1">
    <property type="entry name" value="PROTEIN PHOSPHATASE PTC7 HOMOLOG"/>
    <property type="match status" value="1"/>
</dbReference>
<feature type="compositionally biased region" description="Polar residues" evidence="2">
    <location>
        <begin position="37"/>
        <end position="46"/>
    </location>
</feature>
<keyword evidence="1" id="KW-0460">Magnesium</keyword>
<organism evidence="4 5">
    <name type="scientific">Hyphodiscus hymeniophilus</name>
    <dbReference type="NCBI Taxonomy" id="353542"/>
    <lineage>
        <taxon>Eukaryota</taxon>
        <taxon>Fungi</taxon>
        <taxon>Dikarya</taxon>
        <taxon>Ascomycota</taxon>
        <taxon>Pezizomycotina</taxon>
        <taxon>Leotiomycetes</taxon>
        <taxon>Helotiales</taxon>
        <taxon>Hyphodiscaceae</taxon>
        <taxon>Hyphodiscus</taxon>
    </lineage>
</organism>
<sequence length="412" mass="45082">MASSLRNLGIVAKYSSPFQRGLFHDRSRSAIDLLPSHTRQQSNPRTASRHPQPISLVTQPHLRSFHTSHISQSTSKFTYGIAASFTGKDRRYHPETNVFNFNPYNHIKARRKDKRTRPDSGQDAFFISRIGEASDVALGIADGVGGWVDSGVDPADFAHGFCDYMAHAAYTYQPGKDVPPYTARSLMQRGYEDICRDESVPAGGSTACVAIAKENGTLEVANLGDSGFVQLRLNAIHNYSEPQTHAFNTPYQLSIVPEKVLKQAATFGGTQLCDFPKDAQVSQHSLRHGDVLVFASDGVWDNLSRQDILRITSRLMVGARAWEHTEGGIAVGSSLPQFIMADEGKGGIEDIPSLQSFLAVGITGEAKAASVNTKLDGPFAREVQKYYPNEQWRGGKVDDICVVVAIVVEEGK</sequence>
<dbReference type="EC" id="3.1.3.16" evidence="1"/>
<feature type="domain" description="PPM-type phosphatase" evidence="3">
    <location>
        <begin position="108"/>
        <end position="407"/>
    </location>
</feature>
<keyword evidence="1" id="KW-0904">Protein phosphatase</keyword>
<accession>A0A9P7AWA7</accession>
<dbReference type="GO" id="GO:0004722">
    <property type="term" value="F:protein serine/threonine phosphatase activity"/>
    <property type="evidence" value="ECO:0007669"/>
    <property type="project" value="UniProtKB-EC"/>
</dbReference>
<dbReference type="InterPro" id="IPR036457">
    <property type="entry name" value="PPM-type-like_dom_sf"/>
</dbReference>
<proteinExistence type="inferred from homology"/>
<protein>
    <recommendedName>
        <fullName evidence="1">Protein phosphatase</fullName>
        <ecNumber evidence="1">3.1.3.16</ecNumber>
    </recommendedName>
</protein>
<dbReference type="AlphaFoldDB" id="A0A9P7AWA7"/>
<keyword evidence="5" id="KW-1185">Reference proteome</keyword>
<dbReference type="InterPro" id="IPR001932">
    <property type="entry name" value="PPM-type_phosphatase-like_dom"/>
</dbReference>
<keyword evidence="1" id="KW-0378">Hydrolase</keyword>
<reference evidence="4" key="1">
    <citation type="submission" date="2019-07" db="EMBL/GenBank/DDBJ databases">
        <title>Hyphodiscus hymeniophilus genome sequencing and assembly.</title>
        <authorList>
            <person name="Kramer G."/>
            <person name="Nodwell J."/>
        </authorList>
    </citation>
    <scope>NUCLEOTIDE SEQUENCE</scope>
    <source>
        <strain evidence="4">ATCC 34498</strain>
    </source>
</reference>
<evidence type="ECO:0000313" key="5">
    <source>
        <dbReference type="Proteomes" id="UP000785200"/>
    </source>
</evidence>
<gene>
    <name evidence="4" type="ORF">D0Z07_5632</name>
</gene>
<evidence type="ECO:0000256" key="1">
    <source>
        <dbReference type="RuleBase" id="RU366020"/>
    </source>
</evidence>
<dbReference type="Pfam" id="PF13672">
    <property type="entry name" value="PP2C_2"/>
    <property type="match status" value="1"/>
</dbReference>
<dbReference type="EMBL" id="VNKQ01000011">
    <property type="protein sequence ID" value="KAG0648119.1"/>
    <property type="molecule type" value="Genomic_DNA"/>
</dbReference>
<evidence type="ECO:0000313" key="4">
    <source>
        <dbReference type="EMBL" id="KAG0648119.1"/>
    </source>
</evidence>
<dbReference type="Proteomes" id="UP000785200">
    <property type="component" value="Unassembled WGS sequence"/>
</dbReference>
<comment type="catalytic activity">
    <reaction evidence="1">
        <text>O-phospho-L-seryl-[protein] + H2O = L-seryl-[protein] + phosphate</text>
        <dbReference type="Rhea" id="RHEA:20629"/>
        <dbReference type="Rhea" id="RHEA-COMP:9863"/>
        <dbReference type="Rhea" id="RHEA-COMP:11604"/>
        <dbReference type="ChEBI" id="CHEBI:15377"/>
        <dbReference type="ChEBI" id="CHEBI:29999"/>
        <dbReference type="ChEBI" id="CHEBI:43474"/>
        <dbReference type="ChEBI" id="CHEBI:83421"/>
        <dbReference type="EC" id="3.1.3.16"/>
    </reaction>
</comment>
<dbReference type="SUPFAM" id="SSF81606">
    <property type="entry name" value="PP2C-like"/>
    <property type="match status" value="1"/>
</dbReference>
<name>A0A9P7AWA7_9HELO</name>
<dbReference type="OrthoDB" id="60843at2759"/>
<comment type="cofactor">
    <cofactor evidence="1">
        <name>Mg(2+)</name>
        <dbReference type="ChEBI" id="CHEBI:18420"/>
    </cofactor>
</comment>
<comment type="similarity">
    <text evidence="1">Belongs to the PP2C family.</text>
</comment>
<dbReference type="PROSITE" id="PS51746">
    <property type="entry name" value="PPM_2"/>
    <property type="match status" value="1"/>
</dbReference>